<keyword evidence="8" id="KW-1185">Reference proteome</keyword>
<dbReference type="GO" id="GO:0006105">
    <property type="term" value="P:succinate metabolic process"/>
    <property type="evidence" value="ECO:0007669"/>
    <property type="project" value="TreeGrafter"/>
</dbReference>
<keyword evidence="4 6" id="KW-0496">Mitochondrion</keyword>
<dbReference type="GO" id="GO:0005759">
    <property type="term" value="C:mitochondrial matrix"/>
    <property type="evidence" value="ECO:0007669"/>
    <property type="project" value="UniProtKB-SubCell"/>
</dbReference>
<evidence type="ECO:0000313" key="8">
    <source>
        <dbReference type="Proteomes" id="UP000770717"/>
    </source>
</evidence>
<comment type="caution">
    <text evidence="7">The sequence shown here is derived from an EMBL/GenBank/DDBJ whole genome shotgun (WGS) entry which is preliminary data.</text>
</comment>
<dbReference type="GO" id="GO:0005758">
    <property type="term" value="C:mitochondrial intermembrane space"/>
    <property type="evidence" value="ECO:0007669"/>
    <property type="project" value="TreeGrafter"/>
</dbReference>
<comment type="subcellular location">
    <subcellularLocation>
        <location evidence="1 6">Mitochondrion matrix</location>
    </subcellularLocation>
</comment>
<protein>
    <recommendedName>
        <fullName evidence="6">Succinate dehydrogenase assembly factor 3</fullName>
        <shortName evidence="6">SDH assembly factor 3</shortName>
        <shortName evidence="6">SDHAF3</shortName>
    </recommendedName>
</protein>
<keyword evidence="3" id="KW-0809">Transit peptide</keyword>
<evidence type="ECO:0000256" key="3">
    <source>
        <dbReference type="ARBA" id="ARBA00022946"/>
    </source>
</evidence>
<dbReference type="OrthoDB" id="278329at2759"/>
<dbReference type="GO" id="GO:0034553">
    <property type="term" value="P:mitochondrial respiratory chain complex II assembly"/>
    <property type="evidence" value="ECO:0007669"/>
    <property type="project" value="UniProtKB-UniRule"/>
</dbReference>
<evidence type="ECO:0000313" key="7">
    <source>
        <dbReference type="EMBL" id="KAG9470888.1"/>
    </source>
</evidence>
<comment type="subunit">
    <text evidence="6">Interacts with the iron-sulfur protein subunit within the SDH catalytic dimer.</text>
</comment>
<dbReference type="PANTHER" id="PTHR13137">
    <property type="entry name" value="DC11 ACN9 HOMOLOG"/>
    <property type="match status" value="1"/>
</dbReference>
<dbReference type="CDD" id="cd20270">
    <property type="entry name" value="Complex1_LYR_SDHAF3_LYRM10"/>
    <property type="match status" value="1"/>
</dbReference>
<dbReference type="Proteomes" id="UP000770717">
    <property type="component" value="Unassembled WGS sequence"/>
</dbReference>
<comment type="similarity">
    <text evidence="2 6">Belongs to the complex I LYR family. SDHAF3 subfamily.</text>
</comment>
<dbReference type="PANTHER" id="PTHR13137:SF6">
    <property type="entry name" value="SUCCINATE DEHYDROGENASE ASSEMBLY FACTOR 3, MITOCHONDRIAL"/>
    <property type="match status" value="1"/>
</dbReference>
<dbReference type="InterPro" id="IPR008381">
    <property type="entry name" value="SDHAF3/Sdh7"/>
</dbReference>
<dbReference type="AlphaFoldDB" id="A0A8J6EK91"/>
<evidence type="ECO:0000256" key="6">
    <source>
        <dbReference type="RuleBase" id="RU368039"/>
    </source>
</evidence>
<sequence length="158" mass="18116">MLSAGDTVSAEVKTWRTKSRFCLSSCVIHRSAPGMSSHVSQVRALYKKIFMLHRTLPLHLKALGDQYVKDEFKRHKNVGPAEAKLFMKEWEGYAAMLWDQAKQQIKHSEDKGQYGVPLTEDKLDLFNEEQLGQLHELMQEATKPKLQFDTVEDAGPKR</sequence>
<accession>A0A8J6EK91</accession>
<dbReference type="EMBL" id="WNTK01000209">
    <property type="protein sequence ID" value="KAG9470888.1"/>
    <property type="molecule type" value="Genomic_DNA"/>
</dbReference>
<evidence type="ECO:0000256" key="5">
    <source>
        <dbReference type="ARBA" id="ARBA00023186"/>
    </source>
</evidence>
<comment type="function">
    <text evidence="6">Plays an essential role in the assembly of succinate dehydrogenase (SDH), an enzyme complex (also referred to as respiratory complex II) that is a component of both the tricarboxylic acid (TCA) cycle and the mitochondrial electron transport chain, and which couples the oxidation of succinate to fumarate with the reduction of ubiquinone (coenzyme Q) to ubiquinol. Promotes maturation of the iron-sulfur protein subunit of the SDH catalytic dimer, protecting it from the deleterious effects of oxidants. May act together with SDHAF1.</text>
</comment>
<evidence type="ECO:0000256" key="4">
    <source>
        <dbReference type="ARBA" id="ARBA00023128"/>
    </source>
</evidence>
<evidence type="ECO:0000256" key="1">
    <source>
        <dbReference type="ARBA" id="ARBA00004305"/>
    </source>
</evidence>
<gene>
    <name evidence="7" type="ORF">GDO78_016404</name>
</gene>
<name>A0A8J6EK91_ELECQ</name>
<proteinExistence type="inferred from homology"/>
<evidence type="ECO:0000256" key="2">
    <source>
        <dbReference type="ARBA" id="ARBA00006020"/>
    </source>
</evidence>
<reference evidence="7" key="1">
    <citation type="thesis" date="2020" institute="ProQuest LLC" country="789 East Eisenhower Parkway, Ann Arbor, MI, USA">
        <title>Comparative Genomics and Chromosome Evolution.</title>
        <authorList>
            <person name="Mudd A.B."/>
        </authorList>
    </citation>
    <scope>NUCLEOTIDE SEQUENCE</scope>
    <source>
        <strain evidence="7">HN-11 Male</strain>
        <tissue evidence="7">Kidney and liver</tissue>
    </source>
</reference>
<dbReference type="Pfam" id="PF13233">
    <property type="entry name" value="Complex1_LYR_2"/>
    <property type="match status" value="1"/>
</dbReference>
<organism evidence="7 8">
    <name type="scientific">Eleutherodactylus coqui</name>
    <name type="common">Puerto Rican coqui</name>
    <dbReference type="NCBI Taxonomy" id="57060"/>
    <lineage>
        <taxon>Eukaryota</taxon>
        <taxon>Metazoa</taxon>
        <taxon>Chordata</taxon>
        <taxon>Craniata</taxon>
        <taxon>Vertebrata</taxon>
        <taxon>Euteleostomi</taxon>
        <taxon>Amphibia</taxon>
        <taxon>Batrachia</taxon>
        <taxon>Anura</taxon>
        <taxon>Neobatrachia</taxon>
        <taxon>Hyloidea</taxon>
        <taxon>Eleutherodactylidae</taxon>
        <taxon>Eleutherodactylinae</taxon>
        <taxon>Eleutherodactylus</taxon>
        <taxon>Eleutherodactylus</taxon>
    </lineage>
</organism>
<keyword evidence="5 6" id="KW-0143">Chaperone</keyword>